<evidence type="ECO:0000313" key="2">
    <source>
        <dbReference type="Proteomes" id="UP001558613"/>
    </source>
</evidence>
<organism evidence="1 2">
    <name type="scientific">Cirrhinus molitorella</name>
    <name type="common">mud carp</name>
    <dbReference type="NCBI Taxonomy" id="172907"/>
    <lineage>
        <taxon>Eukaryota</taxon>
        <taxon>Metazoa</taxon>
        <taxon>Chordata</taxon>
        <taxon>Craniata</taxon>
        <taxon>Vertebrata</taxon>
        <taxon>Euteleostomi</taxon>
        <taxon>Actinopterygii</taxon>
        <taxon>Neopterygii</taxon>
        <taxon>Teleostei</taxon>
        <taxon>Ostariophysi</taxon>
        <taxon>Cypriniformes</taxon>
        <taxon>Cyprinidae</taxon>
        <taxon>Labeoninae</taxon>
        <taxon>Labeonini</taxon>
        <taxon>Cirrhinus</taxon>
    </lineage>
</organism>
<reference evidence="1 2" key="1">
    <citation type="submission" date="2023-09" db="EMBL/GenBank/DDBJ databases">
        <authorList>
            <person name="Wang M."/>
        </authorList>
    </citation>
    <scope>NUCLEOTIDE SEQUENCE [LARGE SCALE GENOMIC DNA]</scope>
    <source>
        <strain evidence="1">GT-2023</strain>
        <tissue evidence="1">Liver</tissue>
    </source>
</reference>
<accession>A0ABR3LDE3</accession>
<gene>
    <name evidence="1" type="ORF">QQF64_018669</name>
</gene>
<name>A0ABR3LDE3_9TELE</name>
<keyword evidence="2" id="KW-1185">Reference proteome</keyword>
<protein>
    <submittedName>
        <fullName evidence="1">Uncharacterized protein</fullName>
    </submittedName>
</protein>
<comment type="caution">
    <text evidence="1">The sequence shown here is derived from an EMBL/GenBank/DDBJ whole genome shotgun (WGS) entry which is preliminary data.</text>
</comment>
<proteinExistence type="predicted"/>
<sequence>MTPTTQLTTTAPTPEPVLQNTTAFAYVTFKMRSFVELTNDDVIAHIEKFFKHTNSSGTIRIKKLRKLLT</sequence>
<evidence type="ECO:0000313" key="1">
    <source>
        <dbReference type="EMBL" id="KAL1250873.1"/>
    </source>
</evidence>
<dbReference type="EMBL" id="JAYMGO010000022">
    <property type="protein sequence ID" value="KAL1250873.1"/>
    <property type="molecule type" value="Genomic_DNA"/>
</dbReference>
<dbReference type="Proteomes" id="UP001558613">
    <property type="component" value="Unassembled WGS sequence"/>
</dbReference>